<dbReference type="Pfam" id="PF00392">
    <property type="entry name" value="GntR"/>
    <property type="match status" value="1"/>
</dbReference>
<gene>
    <name evidence="5" type="ORF">PSU4_42450</name>
</gene>
<dbReference type="Proteomes" id="UP000321685">
    <property type="component" value="Unassembled WGS sequence"/>
</dbReference>
<dbReference type="SUPFAM" id="SSF48008">
    <property type="entry name" value="GntR ligand-binding domain-like"/>
    <property type="match status" value="1"/>
</dbReference>
<dbReference type="SMART" id="SM00895">
    <property type="entry name" value="FCD"/>
    <property type="match status" value="1"/>
</dbReference>
<dbReference type="RefSeq" id="WP_222596359.1">
    <property type="nucleotide sequence ID" value="NZ_BJVJ01000050.1"/>
</dbReference>
<feature type="domain" description="HTH gntR-type" evidence="4">
    <location>
        <begin position="9"/>
        <end position="79"/>
    </location>
</feature>
<reference evidence="5 6" key="1">
    <citation type="submission" date="2019-07" db="EMBL/GenBank/DDBJ databases">
        <title>Whole genome shotgun sequence of Pseudonocardia sulfidoxydans NBRC 16205.</title>
        <authorList>
            <person name="Hosoyama A."/>
            <person name="Uohara A."/>
            <person name="Ohji S."/>
            <person name="Ichikawa N."/>
        </authorList>
    </citation>
    <scope>NUCLEOTIDE SEQUENCE [LARGE SCALE GENOMIC DNA]</scope>
    <source>
        <strain evidence="5 6">NBRC 16205</strain>
    </source>
</reference>
<evidence type="ECO:0000256" key="2">
    <source>
        <dbReference type="ARBA" id="ARBA00023125"/>
    </source>
</evidence>
<dbReference type="PANTHER" id="PTHR43537:SF5">
    <property type="entry name" value="UXU OPERON TRANSCRIPTIONAL REGULATOR"/>
    <property type="match status" value="1"/>
</dbReference>
<evidence type="ECO:0000313" key="6">
    <source>
        <dbReference type="Proteomes" id="UP000321685"/>
    </source>
</evidence>
<dbReference type="InterPro" id="IPR036390">
    <property type="entry name" value="WH_DNA-bd_sf"/>
</dbReference>
<sequence length="235" mass="25482">MSTGETARTSRAETIASAIERRIADEQLPSGHRLGTKQTLCQEYDAAPATLTEAIRLLGARGTATMRPGPNGGVFVASPTALVRLGRKMLELSGDSVTVADCLTVRDQLDPLVILEATRYRNSRDVEELRELVAAMAVEDLAWGEYLRINWALHRRMVEITPNQVLRHTYLSMLEYVESRLQGVTPIAPGPEVSTRLGAQVHLELVDAIASEDIARATAAAAAHTQLTANRGATS</sequence>
<keyword evidence="3" id="KW-0804">Transcription</keyword>
<evidence type="ECO:0000256" key="3">
    <source>
        <dbReference type="ARBA" id="ARBA00023163"/>
    </source>
</evidence>
<dbReference type="PANTHER" id="PTHR43537">
    <property type="entry name" value="TRANSCRIPTIONAL REGULATOR, GNTR FAMILY"/>
    <property type="match status" value="1"/>
</dbReference>
<evidence type="ECO:0000259" key="4">
    <source>
        <dbReference type="PROSITE" id="PS50949"/>
    </source>
</evidence>
<dbReference type="Gene3D" id="1.20.120.530">
    <property type="entry name" value="GntR ligand-binding domain-like"/>
    <property type="match status" value="1"/>
</dbReference>
<keyword evidence="6" id="KW-1185">Reference proteome</keyword>
<dbReference type="Gene3D" id="1.10.10.10">
    <property type="entry name" value="Winged helix-like DNA-binding domain superfamily/Winged helix DNA-binding domain"/>
    <property type="match status" value="1"/>
</dbReference>
<accession>A0A511DKE9</accession>
<dbReference type="GO" id="GO:0003700">
    <property type="term" value="F:DNA-binding transcription factor activity"/>
    <property type="evidence" value="ECO:0007669"/>
    <property type="project" value="InterPro"/>
</dbReference>
<dbReference type="InterPro" id="IPR008920">
    <property type="entry name" value="TF_FadR/GntR_C"/>
</dbReference>
<evidence type="ECO:0000313" key="5">
    <source>
        <dbReference type="EMBL" id="GEL25291.1"/>
    </source>
</evidence>
<dbReference type="Pfam" id="PF07729">
    <property type="entry name" value="FCD"/>
    <property type="match status" value="1"/>
</dbReference>
<organism evidence="5 6">
    <name type="scientific">Pseudonocardia sulfidoxydans NBRC 16205</name>
    <dbReference type="NCBI Taxonomy" id="1223511"/>
    <lineage>
        <taxon>Bacteria</taxon>
        <taxon>Bacillati</taxon>
        <taxon>Actinomycetota</taxon>
        <taxon>Actinomycetes</taxon>
        <taxon>Pseudonocardiales</taxon>
        <taxon>Pseudonocardiaceae</taxon>
        <taxon>Pseudonocardia</taxon>
    </lineage>
</organism>
<name>A0A511DKE9_9PSEU</name>
<dbReference type="SUPFAM" id="SSF46785">
    <property type="entry name" value="Winged helix' DNA-binding domain"/>
    <property type="match status" value="1"/>
</dbReference>
<dbReference type="InterPro" id="IPR011711">
    <property type="entry name" value="GntR_C"/>
</dbReference>
<dbReference type="InterPro" id="IPR000524">
    <property type="entry name" value="Tscrpt_reg_HTH_GntR"/>
</dbReference>
<dbReference type="SMART" id="SM00345">
    <property type="entry name" value="HTH_GNTR"/>
    <property type="match status" value="1"/>
</dbReference>
<proteinExistence type="predicted"/>
<keyword evidence="1" id="KW-0805">Transcription regulation</keyword>
<dbReference type="PROSITE" id="PS50949">
    <property type="entry name" value="HTH_GNTR"/>
    <property type="match status" value="1"/>
</dbReference>
<protein>
    <recommendedName>
        <fullName evidence="4">HTH gntR-type domain-containing protein</fullName>
    </recommendedName>
</protein>
<comment type="caution">
    <text evidence="5">The sequence shown here is derived from an EMBL/GenBank/DDBJ whole genome shotgun (WGS) entry which is preliminary data.</text>
</comment>
<dbReference type="InterPro" id="IPR036388">
    <property type="entry name" value="WH-like_DNA-bd_sf"/>
</dbReference>
<dbReference type="AlphaFoldDB" id="A0A511DKE9"/>
<dbReference type="EMBL" id="BJVJ01000050">
    <property type="protein sequence ID" value="GEL25291.1"/>
    <property type="molecule type" value="Genomic_DNA"/>
</dbReference>
<keyword evidence="2" id="KW-0238">DNA-binding</keyword>
<evidence type="ECO:0000256" key="1">
    <source>
        <dbReference type="ARBA" id="ARBA00023015"/>
    </source>
</evidence>
<dbReference type="GO" id="GO:0003677">
    <property type="term" value="F:DNA binding"/>
    <property type="evidence" value="ECO:0007669"/>
    <property type="project" value="UniProtKB-KW"/>
</dbReference>